<dbReference type="Gene3D" id="2.10.109.10">
    <property type="entry name" value="Umud Fragment, subunit A"/>
    <property type="match status" value="1"/>
</dbReference>
<dbReference type="RefSeq" id="WP_167353914.1">
    <property type="nucleotide sequence ID" value="NZ_FCOC02000004.1"/>
</dbReference>
<dbReference type="InterPro" id="IPR039418">
    <property type="entry name" value="LexA-like"/>
</dbReference>
<dbReference type="EC" id="3.4.21.88" evidence="5"/>
<dbReference type="InterPro" id="IPR015927">
    <property type="entry name" value="Peptidase_S24_S26A/B/C"/>
</dbReference>
<accession>A0A158G1L8</accession>
<dbReference type="InterPro" id="IPR001387">
    <property type="entry name" value="Cro/C1-type_HTH"/>
</dbReference>
<name>A0A158G1L8_CABSO</name>
<dbReference type="CDD" id="cd06529">
    <property type="entry name" value="S24_LexA-like"/>
    <property type="match status" value="1"/>
</dbReference>
<dbReference type="SUPFAM" id="SSF47413">
    <property type="entry name" value="lambda repressor-like DNA-binding domains"/>
    <property type="match status" value="1"/>
</dbReference>
<evidence type="ECO:0000313" key="5">
    <source>
        <dbReference type="EMBL" id="SAL25965.1"/>
    </source>
</evidence>
<dbReference type="PANTHER" id="PTHR40661:SF3">
    <property type="entry name" value="FELS-1 PROPHAGE TRANSCRIPTIONAL REGULATOR"/>
    <property type="match status" value="1"/>
</dbReference>
<proteinExistence type="predicted"/>
<dbReference type="Pfam" id="PF00717">
    <property type="entry name" value="Peptidase_S24"/>
    <property type="match status" value="1"/>
</dbReference>
<evidence type="ECO:0000313" key="6">
    <source>
        <dbReference type="Proteomes" id="UP000054893"/>
    </source>
</evidence>
<keyword evidence="2" id="KW-0238">DNA-binding</keyword>
<dbReference type="EMBL" id="FCOC02000004">
    <property type="protein sequence ID" value="SAL25965.1"/>
    <property type="molecule type" value="Genomic_DNA"/>
</dbReference>
<protein>
    <submittedName>
        <fullName evidence="5">LexA repressor</fullName>
        <ecNumber evidence="5">3.4.21.88</ecNumber>
    </submittedName>
</protein>
<organism evidence="5 6">
    <name type="scientific">Caballeronia sordidicola</name>
    <name type="common">Burkholderia sordidicola</name>
    <dbReference type="NCBI Taxonomy" id="196367"/>
    <lineage>
        <taxon>Bacteria</taxon>
        <taxon>Pseudomonadati</taxon>
        <taxon>Pseudomonadota</taxon>
        <taxon>Betaproteobacteria</taxon>
        <taxon>Burkholderiales</taxon>
        <taxon>Burkholderiaceae</taxon>
        <taxon>Caballeronia</taxon>
    </lineage>
</organism>
<dbReference type="GO" id="GO:0004252">
    <property type="term" value="F:serine-type endopeptidase activity"/>
    <property type="evidence" value="ECO:0007669"/>
    <property type="project" value="UniProtKB-EC"/>
</dbReference>
<reference evidence="5 6" key="1">
    <citation type="submission" date="2016-01" db="EMBL/GenBank/DDBJ databases">
        <authorList>
            <person name="Oliw E.H."/>
        </authorList>
    </citation>
    <scope>NUCLEOTIDE SEQUENCE [LARGE SCALE GENOMIC DNA]</scope>
    <source>
        <strain evidence="5">LMG 22029</strain>
    </source>
</reference>
<evidence type="ECO:0000256" key="3">
    <source>
        <dbReference type="ARBA" id="ARBA00023163"/>
    </source>
</evidence>
<dbReference type="GO" id="GO:0003677">
    <property type="term" value="F:DNA binding"/>
    <property type="evidence" value="ECO:0007669"/>
    <property type="project" value="UniProtKB-KW"/>
</dbReference>
<evidence type="ECO:0000256" key="1">
    <source>
        <dbReference type="ARBA" id="ARBA00023015"/>
    </source>
</evidence>
<dbReference type="AlphaFoldDB" id="A0A158G1L8"/>
<dbReference type="Pfam" id="PF01381">
    <property type="entry name" value="HTH_3"/>
    <property type="match status" value="1"/>
</dbReference>
<dbReference type="SUPFAM" id="SSF51306">
    <property type="entry name" value="LexA/Signal peptidase"/>
    <property type="match status" value="1"/>
</dbReference>
<dbReference type="Proteomes" id="UP000054893">
    <property type="component" value="Unassembled WGS sequence"/>
</dbReference>
<dbReference type="SMART" id="SM00530">
    <property type="entry name" value="HTH_XRE"/>
    <property type="match status" value="2"/>
</dbReference>
<keyword evidence="3" id="KW-0804">Transcription</keyword>
<feature type="domain" description="HTH cro/C1-type" evidence="4">
    <location>
        <begin position="7"/>
        <end position="51"/>
    </location>
</feature>
<keyword evidence="1" id="KW-0805">Transcription regulation</keyword>
<evidence type="ECO:0000259" key="4">
    <source>
        <dbReference type="PROSITE" id="PS50943"/>
    </source>
</evidence>
<dbReference type="PROSITE" id="PS50943">
    <property type="entry name" value="HTH_CROC1"/>
    <property type="match status" value="1"/>
</dbReference>
<dbReference type="InterPro" id="IPR036286">
    <property type="entry name" value="LexA/Signal_pep-like_sf"/>
</dbReference>
<sequence length="292" mass="31629">MEIKNWIRTARKKAGLTQEQLAEKLGLTKGNVSAWETGRHHASYAQLQQISAMASLPMPDAESGATGPLNATGRDGQARVQEMLAELGLDAAAVAERAMIPVDSVKLWLAEGGPISIDDAIAIQTAFGYSSIWLLSGKGDKKAAFHYNDEYRPKAIGRRRALAVVGMAQLGDNGFWADIEHAVGHGNGYIDWPTSDPDAYALECAGNSMIPRIKPGEFVIVEPNTPVTPGEEVLVKSKDGRVMVKVFAYKAAGRYHLLSTNEAHGTVSFTDAEIEKMHFVAGIAKRAMWRPD</sequence>
<dbReference type="CDD" id="cd00093">
    <property type="entry name" value="HTH_XRE"/>
    <property type="match status" value="1"/>
</dbReference>
<dbReference type="PANTHER" id="PTHR40661">
    <property type="match status" value="1"/>
</dbReference>
<keyword evidence="5" id="KW-0378">Hydrolase</keyword>
<evidence type="ECO:0000256" key="2">
    <source>
        <dbReference type="ARBA" id="ARBA00023125"/>
    </source>
</evidence>
<dbReference type="Gene3D" id="1.10.260.40">
    <property type="entry name" value="lambda repressor-like DNA-binding domains"/>
    <property type="match status" value="1"/>
</dbReference>
<dbReference type="InterPro" id="IPR010982">
    <property type="entry name" value="Lambda_DNA-bd_dom_sf"/>
</dbReference>
<gene>
    <name evidence="5" type="primary">lexA</name>
    <name evidence="5" type="ORF">AWB64_02118</name>
</gene>